<protein>
    <submittedName>
        <fullName evidence="7">LysR family hydrogen peroxide-inducible transcriptional activator</fullName>
    </submittedName>
</protein>
<dbReference type="InterPro" id="IPR036390">
    <property type="entry name" value="WH_DNA-bd_sf"/>
</dbReference>
<evidence type="ECO:0000256" key="1">
    <source>
        <dbReference type="ARBA" id="ARBA00009437"/>
    </source>
</evidence>
<dbReference type="CDD" id="cd08411">
    <property type="entry name" value="PBP2_OxyR"/>
    <property type="match status" value="1"/>
</dbReference>
<keyword evidence="3" id="KW-0238">DNA-binding</keyword>
<dbReference type="Pfam" id="PF03466">
    <property type="entry name" value="LysR_substrate"/>
    <property type="match status" value="1"/>
</dbReference>
<evidence type="ECO:0000256" key="3">
    <source>
        <dbReference type="ARBA" id="ARBA00023125"/>
    </source>
</evidence>
<dbReference type="Gene3D" id="1.10.10.10">
    <property type="entry name" value="Winged helix-like DNA-binding domain superfamily/Winged helix DNA-binding domain"/>
    <property type="match status" value="1"/>
</dbReference>
<dbReference type="InterPro" id="IPR005119">
    <property type="entry name" value="LysR_subst-bd"/>
</dbReference>
<comment type="caution">
    <text evidence="7">The sequence shown here is derived from an EMBL/GenBank/DDBJ whole genome shotgun (WGS) entry which is preliminary data.</text>
</comment>
<keyword evidence="8" id="KW-1185">Reference proteome</keyword>
<dbReference type="PROSITE" id="PS50931">
    <property type="entry name" value="HTH_LYSR"/>
    <property type="match status" value="1"/>
</dbReference>
<dbReference type="RefSeq" id="WP_151158343.1">
    <property type="nucleotide sequence ID" value="NZ_JACHIL010000001.1"/>
</dbReference>
<dbReference type="FunFam" id="1.10.10.10:FF:000001">
    <property type="entry name" value="LysR family transcriptional regulator"/>
    <property type="match status" value="1"/>
</dbReference>
<dbReference type="PRINTS" id="PR00039">
    <property type="entry name" value="HTHLYSR"/>
</dbReference>
<dbReference type="SUPFAM" id="SSF46785">
    <property type="entry name" value="Winged helix' DNA-binding domain"/>
    <property type="match status" value="1"/>
</dbReference>
<organism evidence="7 8">
    <name type="scientific">Pseudochrobactrum saccharolyticum</name>
    <dbReference type="NCBI Taxonomy" id="354352"/>
    <lineage>
        <taxon>Bacteria</taxon>
        <taxon>Pseudomonadati</taxon>
        <taxon>Pseudomonadota</taxon>
        <taxon>Alphaproteobacteria</taxon>
        <taxon>Hyphomicrobiales</taxon>
        <taxon>Brucellaceae</taxon>
        <taxon>Pseudochrobactrum</taxon>
    </lineage>
</organism>
<accession>A0A7W8AIK4</accession>
<evidence type="ECO:0000313" key="7">
    <source>
        <dbReference type="EMBL" id="MBB5089678.1"/>
    </source>
</evidence>
<dbReference type="PANTHER" id="PTHR30346">
    <property type="entry name" value="TRANSCRIPTIONAL DUAL REGULATOR HCAR-RELATED"/>
    <property type="match status" value="1"/>
</dbReference>
<dbReference type="InterPro" id="IPR000847">
    <property type="entry name" value="LysR_HTH_N"/>
</dbReference>
<evidence type="ECO:0000256" key="2">
    <source>
        <dbReference type="ARBA" id="ARBA00023015"/>
    </source>
</evidence>
<dbReference type="GO" id="GO:0032993">
    <property type="term" value="C:protein-DNA complex"/>
    <property type="evidence" value="ECO:0007669"/>
    <property type="project" value="TreeGrafter"/>
</dbReference>
<dbReference type="AlphaFoldDB" id="A0A7W8AIK4"/>
<dbReference type="PANTHER" id="PTHR30346:SF26">
    <property type="entry name" value="HYDROGEN PEROXIDE-INDUCIBLE GENES ACTIVATOR"/>
    <property type="match status" value="1"/>
</dbReference>
<sequence length="321" mass="35930">MFTVKQMRYFDALATHLHFRKAAETVFVSQPALSAQIAEMENLAGSPLFERANKSVLLTELGHTLWPRIKVILQEIRALEELTEQKSGILQLRLRLGIIPTIAPYLLPDLIQALKQQYPALTLELREALTDKLLEELRNGELDAVIAAMPVHDPYLTGKHLFDDRFLIATSSNNNDVLPSPLTQGNAALEKLLLLEEGHCLRDQALEVCALPRERTLVNFGATSMATLLQMVSNDMGLTLIPEIAIRSEVPHKRIRIVPFSDGSPKRQIGLFWRKQSQRLEDFTALAKCIQNSAEKVMLAPDELGSLIRHSAESEETASRA</sequence>
<name>A0A7W8AIK4_9HYPH</name>
<dbReference type="Gene3D" id="3.40.190.10">
    <property type="entry name" value="Periplasmic binding protein-like II"/>
    <property type="match status" value="2"/>
</dbReference>
<evidence type="ECO:0000256" key="4">
    <source>
        <dbReference type="ARBA" id="ARBA00023159"/>
    </source>
</evidence>
<comment type="similarity">
    <text evidence="1">Belongs to the LysR transcriptional regulatory family.</text>
</comment>
<dbReference type="Pfam" id="PF00126">
    <property type="entry name" value="HTH_1"/>
    <property type="match status" value="1"/>
</dbReference>
<dbReference type="GO" id="GO:0003677">
    <property type="term" value="F:DNA binding"/>
    <property type="evidence" value="ECO:0007669"/>
    <property type="project" value="UniProtKB-KW"/>
</dbReference>
<reference evidence="7 8" key="1">
    <citation type="submission" date="2020-08" db="EMBL/GenBank/DDBJ databases">
        <title>Genomic Encyclopedia of Type Strains, Phase IV (KMG-IV): sequencing the most valuable type-strain genomes for metagenomic binning, comparative biology and taxonomic classification.</title>
        <authorList>
            <person name="Goeker M."/>
        </authorList>
    </citation>
    <scope>NUCLEOTIDE SEQUENCE [LARGE SCALE GENOMIC DNA]</scope>
    <source>
        <strain evidence="7 8">DSM 25620</strain>
    </source>
</reference>
<proteinExistence type="inferred from homology"/>
<evidence type="ECO:0000313" key="8">
    <source>
        <dbReference type="Proteomes" id="UP000531231"/>
    </source>
</evidence>
<keyword evidence="2" id="KW-0805">Transcription regulation</keyword>
<gene>
    <name evidence="7" type="ORF">HNQ68_000190</name>
</gene>
<keyword evidence="5" id="KW-0804">Transcription</keyword>
<dbReference type="SUPFAM" id="SSF53850">
    <property type="entry name" value="Periplasmic binding protein-like II"/>
    <property type="match status" value="1"/>
</dbReference>
<dbReference type="InterPro" id="IPR036388">
    <property type="entry name" value="WH-like_DNA-bd_sf"/>
</dbReference>
<dbReference type="GO" id="GO:0003700">
    <property type="term" value="F:DNA-binding transcription factor activity"/>
    <property type="evidence" value="ECO:0007669"/>
    <property type="project" value="InterPro"/>
</dbReference>
<keyword evidence="4" id="KW-0010">Activator</keyword>
<dbReference type="Proteomes" id="UP000531231">
    <property type="component" value="Unassembled WGS sequence"/>
</dbReference>
<dbReference type="EMBL" id="JACHIL010000001">
    <property type="protein sequence ID" value="MBB5089678.1"/>
    <property type="molecule type" value="Genomic_DNA"/>
</dbReference>
<evidence type="ECO:0000256" key="5">
    <source>
        <dbReference type="ARBA" id="ARBA00023163"/>
    </source>
</evidence>
<feature type="domain" description="HTH lysR-type" evidence="6">
    <location>
        <begin position="2"/>
        <end position="59"/>
    </location>
</feature>
<evidence type="ECO:0000259" key="6">
    <source>
        <dbReference type="PROSITE" id="PS50931"/>
    </source>
</evidence>